<dbReference type="Gene3D" id="1.25.10.10">
    <property type="entry name" value="Leucine-rich Repeat Variant"/>
    <property type="match status" value="1"/>
</dbReference>
<dbReference type="Gene3D" id="1.10.510.10">
    <property type="entry name" value="Transferase(Phosphotransferase) domain 1"/>
    <property type="match status" value="1"/>
</dbReference>
<feature type="compositionally biased region" description="Basic residues" evidence="7">
    <location>
        <begin position="686"/>
        <end position="701"/>
    </location>
</feature>
<name>A0A8I6S0K8_CIMLE</name>
<dbReference type="OMA" id="NDTSWAG"/>
<evidence type="ECO:0000259" key="8">
    <source>
        <dbReference type="PROSITE" id="PS50011"/>
    </source>
</evidence>
<dbReference type="PANTHER" id="PTHR12984:SF3">
    <property type="entry name" value="N-TERMINAL KINASE-LIKE PROTEIN"/>
    <property type="match status" value="1"/>
</dbReference>
<dbReference type="InterPro" id="IPR021133">
    <property type="entry name" value="HEAT_type_2"/>
</dbReference>
<dbReference type="Gene3D" id="3.30.200.20">
    <property type="entry name" value="Phosphorylase Kinase, domain 1"/>
    <property type="match status" value="1"/>
</dbReference>
<dbReference type="Proteomes" id="UP000494040">
    <property type="component" value="Unassembled WGS sequence"/>
</dbReference>
<organism evidence="9 10">
    <name type="scientific">Cimex lectularius</name>
    <name type="common">Bed bug</name>
    <name type="synonym">Acanthia lectularia</name>
    <dbReference type="NCBI Taxonomy" id="79782"/>
    <lineage>
        <taxon>Eukaryota</taxon>
        <taxon>Metazoa</taxon>
        <taxon>Ecdysozoa</taxon>
        <taxon>Arthropoda</taxon>
        <taxon>Hexapoda</taxon>
        <taxon>Insecta</taxon>
        <taxon>Pterygota</taxon>
        <taxon>Neoptera</taxon>
        <taxon>Paraneoptera</taxon>
        <taxon>Hemiptera</taxon>
        <taxon>Heteroptera</taxon>
        <taxon>Panheteroptera</taxon>
        <taxon>Cimicomorpha</taxon>
        <taxon>Cimicidae</taxon>
        <taxon>Cimex</taxon>
    </lineage>
</organism>
<dbReference type="InterPro" id="IPR000719">
    <property type="entry name" value="Prot_kinase_dom"/>
</dbReference>
<evidence type="ECO:0000313" key="10">
    <source>
        <dbReference type="Proteomes" id="UP000494040"/>
    </source>
</evidence>
<proteinExistence type="inferred from homology"/>
<evidence type="ECO:0000256" key="1">
    <source>
        <dbReference type="ARBA" id="ARBA00022737"/>
    </source>
</evidence>
<dbReference type="GO" id="GO:0000226">
    <property type="term" value="P:microtubule cytoskeleton organization"/>
    <property type="evidence" value="ECO:0007669"/>
    <property type="project" value="UniProtKB-ARBA"/>
</dbReference>
<feature type="compositionally biased region" description="Basic and acidic residues" evidence="7">
    <location>
        <begin position="578"/>
        <end position="600"/>
    </location>
</feature>
<keyword evidence="1" id="KW-0677">Repeat</keyword>
<feature type="region of interest" description="Disordered" evidence="7">
    <location>
        <begin position="578"/>
        <end position="628"/>
    </location>
</feature>
<dbReference type="EnsemblMetazoa" id="XM_014398161.2">
    <property type="protein sequence ID" value="XP_014253647.1"/>
    <property type="gene ID" value="LOC106668945"/>
</dbReference>
<dbReference type="InterPro" id="IPR051177">
    <property type="entry name" value="CIK-Related_Protein"/>
</dbReference>
<feature type="domain" description="Protein kinase" evidence="8">
    <location>
        <begin position="15"/>
        <end position="263"/>
    </location>
</feature>
<feature type="compositionally biased region" description="Polar residues" evidence="7">
    <location>
        <begin position="601"/>
        <end position="628"/>
    </location>
</feature>
<evidence type="ECO:0000256" key="7">
    <source>
        <dbReference type="SAM" id="MobiDB-lite"/>
    </source>
</evidence>
<feature type="region of interest" description="Disordered" evidence="7">
    <location>
        <begin position="679"/>
        <end position="704"/>
    </location>
</feature>
<dbReference type="SUPFAM" id="SSF48371">
    <property type="entry name" value="ARM repeat"/>
    <property type="match status" value="1"/>
</dbReference>
<dbReference type="PROSITE" id="PS50011">
    <property type="entry name" value="PROTEIN_KINASE_DOM"/>
    <property type="match status" value="1"/>
</dbReference>
<reference evidence="9" key="1">
    <citation type="submission" date="2022-01" db="UniProtKB">
        <authorList>
            <consortium name="EnsemblMetazoa"/>
        </authorList>
    </citation>
    <scope>IDENTIFICATION</scope>
</reference>
<evidence type="ECO:0000256" key="4">
    <source>
        <dbReference type="ARBA" id="ARBA00042347"/>
    </source>
</evidence>
<dbReference type="GeneID" id="106668945"/>
<evidence type="ECO:0000256" key="2">
    <source>
        <dbReference type="ARBA" id="ARBA00038349"/>
    </source>
</evidence>
<dbReference type="PROSITE" id="PS50077">
    <property type="entry name" value="HEAT_REPEAT"/>
    <property type="match status" value="1"/>
</dbReference>
<dbReference type="GO" id="GO:0004672">
    <property type="term" value="F:protein kinase activity"/>
    <property type="evidence" value="ECO:0007669"/>
    <property type="project" value="InterPro"/>
</dbReference>
<dbReference type="KEGG" id="clec:106668945"/>
<accession>A0A8I6S0K8</accession>
<dbReference type="RefSeq" id="XP_014253647.1">
    <property type="nucleotide sequence ID" value="XM_014398161.2"/>
</dbReference>
<dbReference type="SMART" id="SM01349">
    <property type="entry name" value="TOG"/>
    <property type="match status" value="1"/>
</dbReference>
<protein>
    <recommendedName>
        <fullName evidence="3">N-terminal kinase-like protein</fullName>
    </recommendedName>
    <alternativeName>
        <fullName evidence="4">SCY1-like protein 1</fullName>
    </alternativeName>
</protein>
<feature type="repeat" description="HEAT" evidence="6">
    <location>
        <begin position="384"/>
        <end position="422"/>
    </location>
</feature>
<dbReference type="PANTHER" id="PTHR12984">
    <property type="entry name" value="SCY1-RELATED S/T PROTEIN KINASE-LIKE"/>
    <property type="match status" value="1"/>
</dbReference>
<evidence type="ECO:0000256" key="3">
    <source>
        <dbReference type="ARBA" id="ARBA00040972"/>
    </source>
</evidence>
<evidence type="ECO:0000313" key="9">
    <source>
        <dbReference type="EnsemblMetazoa" id="XP_014253647.1"/>
    </source>
</evidence>
<dbReference type="SMART" id="SM00220">
    <property type="entry name" value="S_TKc"/>
    <property type="match status" value="1"/>
</dbReference>
<dbReference type="InterPro" id="IPR011009">
    <property type="entry name" value="Kinase-like_dom_sf"/>
</dbReference>
<dbReference type="AlphaFoldDB" id="A0A8I6S0K8"/>
<comment type="function">
    <text evidence="5">Regulates COPI-mediated retrograde protein traffic at the interface between the Golgi apparatus and the endoplasmic reticulum. Involved in the maintenance of the Golgi apparatus morphology.</text>
</comment>
<sequence>MWSFFGRDNSSHFPYELQEKYGDSYNQDSCFSLYKGVSKTTKENVTIFVYDKKLGSNEQYEHAKACIKRLKTLRHPSILTFLDSQENDSNICIATEFVEPLTDFITKIKDLPKKHLYLSWGILNIVKGVAFLHNDARLKHNNIFSGSVFVNSAGEWKLGDVGYVSASNSSYPLKIHQGLQKYNPPEIKSGSCPDDSLYWSIDSWGLGIFMWEVFNGKMTHNNALKNITKIPEQLQPIYCELVAASPQKRLSTVKVLERPTKFFKNDVVDAMLFLDEIHIKSKEESKNFFSNIMPLLEIIPTCTATDKVLPQMIRAFEYGCDGACLIQPMMEISKSLQKPKYQQIILPFLLKLFASTDRATRSLLLQNIEHIIDSIPESIINENLFPLLTNGFVDANPRIREETIKAVVHLAPKLNNKNLNEEVLRHFARLQAKDEQGGIRTNTTVCLGKIAYCLCPQNRKAILLSAFIRALNDPFPPVRNAGVLAFAVSQQYFTLDDVGKKILPSLCHLTVDVDKSVRDSAFKTIKGFIGKLEKVSENPSLQQEIETEVMSTLKPVPSWAEWAVTAVASKFSSRTTDSKFESEGKQKMPSIDNEKKEVDNTKNNQETSEMEQPSRKNSGPLNLFNSDTGKLLSASSDDKWLDQTQKTFWDISDDNITIDDNCDWDGESWVALEDPICEEKPEPKPVKKSRPVRQKENKKHQLGAVKLGMKTNSIKFD</sequence>
<dbReference type="CTD" id="43508"/>
<dbReference type="Pfam" id="PF00069">
    <property type="entry name" value="Pkinase"/>
    <property type="match status" value="1"/>
</dbReference>
<evidence type="ECO:0000256" key="5">
    <source>
        <dbReference type="ARBA" id="ARBA00056114"/>
    </source>
</evidence>
<comment type="similarity">
    <text evidence="2">Belongs to the protein kinase superfamily.</text>
</comment>
<dbReference type="InterPro" id="IPR016024">
    <property type="entry name" value="ARM-type_fold"/>
</dbReference>
<keyword evidence="10" id="KW-1185">Reference proteome</keyword>
<dbReference type="OrthoDB" id="447103at2759"/>
<evidence type="ECO:0000256" key="6">
    <source>
        <dbReference type="PROSITE-ProRule" id="PRU00103"/>
    </source>
</evidence>
<dbReference type="GO" id="GO:0005524">
    <property type="term" value="F:ATP binding"/>
    <property type="evidence" value="ECO:0007669"/>
    <property type="project" value="InterPro"/>
</dbReference>
<dbReference type="SUPFAM" id="SSF56112">
    <property type="entry name" value="Protein kinase-like (PK-like)"/>
    <property type="match status" value="1"/>
</dbReference>
<dbReference type="InterPro" id="IPR011989">
    <property type="entry name" value="ARM-like"/>
</dbReference>
<dbReference type="InterPro" id="IPR034085">
    <property type="entry name" value="TOG"/>
</dbReference>